<gene>
    <name evidence="2" type="ORF">NCTC13067_01699</name>
</gene>
<name>A0A379EBS3_9BACT</name>
<evidence type="ECO:0000256" key="1">
    <source>
        <dbReference type="SAM" id="SignalP"/>
    </source>
</evidence>
<evidence type="ECO:0000313" key="2">
    <source>
        <dbReference type="EMBL" id="SUB93847.1"/>
    </source>
</evidence>
<feature type="chain" id="PRO_5017045852" evidence="1">
    <location>
        <begin position="29"/>
        <end position="246"/>
    </location>
</feature>
<organism evidence="2 3">
    <name type="scientific">Prevotella denticola</name>
    <dbReference type="NCBI Taxonomy" id="28129"/>
    <lineage>
        <taxon>Bacteria</taxon>
        <taxon>Pseudomonadati</taxon>
        <taxon>Bacteroidota</taxon>
        <taxon>Bacteroidia</taxon>
        <taxon>Bacteroidales</taxon>
        <taxon>Prevotellaceae</taxon>
        <taxon>Prevotella</taxon>
    </lineage>
</organism>
<dbReference type="AlphaFoldDB" id="A0A379EBS3"/>
<feature type="signal peptide" evidence="1">
    <location>
        <begin position="1"/>
        <end position="28"/>
    </location>
</feature>
<dbReference type="EMBL" id="UGTM01000002">
    <property type="protein sequence ID" value="SUB93847.1"/>
    <property type="molecule type" value="Genomic_DNA"/>
</dbReference>
<dbReference type="RefSeq" id="WP_025067325.1">
    <property type="nucleotide sequence ID" value="NZ_CAUVPN010000012.1"/>
</dbReference>
<reference evidence="2 3" key="1">
    <citation type="submission" date="2018-06" db="EMBL/GenBank/DDBJ databases">
        <authorList>
            <consortium name="Pathogen Informatics"/>
            <person name="Doyle S."/>
        </authorList>
    </citation>
    <scope>NUCLEOTIDE SEQUENCE [LARGE SCALE GENOMIC DNA]</scope>
    <source>
        <strain evidence="2 3">NCTC13067</strain>
    </source>
</reference>
<dbReference type="Proteomes" id="UP000255469">
    <property type="component" value="Unassembled WGS sequence"/>
</dbReference>
<evidence type="ECO:0000313" key="3">
    <source>
        <dbReference type="Proteomes" id="UP000255469"/>
    </source>
</evidence>
<accession>A0A379EBS3</accession>
<sequence length="246" mass="29253">MKERDTRQYRAIMAIMFFFCHVSMSAQYADFQYDTELCTCNAQFDSTRYTRLQLQNTFDYLYGGGRTAYVETDATDFNEEPAVLLASLEQECRQKLEVLEHGEFINDAFWQKVRKRMIRYVKSTCELRRVTLLARSNPEVLSGYKLVDSDCIFFRNALIAGGSRLLRAWSVLNERQKKKNADPEHLQRIFEERYRSADRMEYARREILTYGWWNSAIRLLPHVDDKGFYENFNRLLRNIQCDCDEP</sequence>
<protein>
    <submittedName>
        <fullName evidence="2">Uncharacterized protein</fullName>
    </submittedName>
</protein>
<keyword evidence="1" id="KW-0732">Signal</keyword>
<proteinExistence type="predicted"/>